<dbReference type="SMART" id="SM00413">
    <property type="entry name" value="ETS"/>
    <property type="match status" value="1"/>
</dbReference>
<dbReference type="InterPro" id="IPR003118">
    <property type="entry name" value="Pointed_dom"/>
</dbReference>
<dbReference type="SMART" id="SM00251">
    <property type="entry name" value="SAM_PNT"/>
    <property type="match status" value="1"/>
</dbReference>
<evidence type="ECO:0000256" key="4">
    <source>
        <dbReference type="SAM" id="MobiDB-lite"/>
    </source>
</evidence>
<dbReference type="Gene3D" id="1.10.10.10">
    <property type="entry name" value="Winged helix-like DNA-binding domain superfamily/Winged helix DNA-binding domain"/>
    <property type="match status" value="1"/>
</dbReference>
<dbReference type="InterPro" id="IPR013761">
    <property type="entry name" value="SAM/pointed_sf"/>
</dbReference>
<feature type="domain" description="ETS" evidence="5">
    <location>
        <begin position="288"/>
        <end position="370"/>
    </location>
</feature>
<name>M3XKE7_LATCH</name>
<sequence>MAGNCEISNILTNVMNTMYHSDDGQSVSPEIPPTNTREIIQPLSIVQLPMDITGQTNWCSVPPQLWSKQHVLEWISYHIEKNKYDASTINFSFCDMDGTTLCQLACKDLVAIFGPLGEQLHQHLRDPSTKPGIEEITEEELNRVLDAASDFFLGDERDYKLLSTVTIDWENDFGNFGNKESIEHLSTMVDPCWIDPGYESAPMSPDSLGSSNADSLRSYSPNSPDSGGSEFDYDHIEAKHPAINEVFFKTEEGDVKPQKRGRGRPRKLNKDGRNCLDTKKKIHSSRGTHLWEFIRDILIHPELNNGLMKWEDQSEGVFKFLKSEAVAQLWGQKKKNSSMTYEKLSRAMRYYYKRDILERVDGRRLVYKFGKNSSGWKVGEVSLNS</sequence>
<dbReference type="PROSITE" id="PS50061">
    <property type="entry name" value="ETS_DOMAIN_3"/>
    <property type="match status" value="1"/>
</dbReference>
<evidence type="ECO:0000259" key="6">
    <source>
        <dbReference type="PROSITE" id="PS51433"/>
    </source>
</evidence>
<feature type="compositionally biased region" description="Basic and acidic residues" evidence="4">
    <location>
        <begin position="248"/>
        <end position="257"/>
    </location>
</feature>
<dbReference type="GeneTree" id="ENSGT00940000158955"/>
<dbReference type="PRINTS" id="PR00454">
    <property type="entry name" value="ETSDOMAIN"/>
</dbReference>
<dbReference type="GO" id="GO:0000981">
    <property type="term" value="F:DNA-binding transcription factor activity, RNA polymerase II-specific"/>
    <property type="evidence" value="ECO:0007669"/>
    <property type="project" value="TreeGrafter"/>
</dbReference>
<reference evidence="7" key="2">
    <citation type="submission" date="2025-08" db="UniProtKB">
        <authorList>
            <consortium name="Ensembl"/>
        </authorList>
    </citation>
    <scope>IDENTIFICATION</scope>
</reference>
<dbReference type="PANTHER" id="PTHR11849:SF13">
    <property type="entry name" value="ETS-RELATED TRANSCRIPTION FACTOR ELF-3"/>
    <property type="match status" value="1"/>
</dbReference>
<reference evidence="7" key="3">
    <citation type="submission" date="2025-09" db="UniProtKB">
        <authorList>
            <consortium name="Ensembl"/>
        </authorList>
    </citation>
    <scope>IDENTIFICATION</scope>
</reference>
<dbReference type="Pfam" id="PF02198">
    <property type="entry name" value="SAM_PNT"/>
    <property type="match status" value="1"/>
</dbReference>
<dbReference type="STRING" id="7897.ENSLACP00000023203"/>
<dbReference type="EMBL" id="AFYH01065429">
    <property type="status" value="NOT_ANNOTATED_CDS"/>
    <property type="molecule type" value="Genomic_DNA"/>
</dbReference>
<dbReference type="OrthoDB" id="5961210at2759"/>
<dbReference type="SUPFAM" id="SSF47769">
    <property type="entry name" value="SAM/Pointed domain"/>
    <property type="match status" value="1"/>
</dbReference>
<evidence type="ECO:0000256" key="1">
    <source>
        <dbReference type="ARBA" id="ARBA00005562"/>
    </source>
</evidence>
<dbReference type="GeneID" id="102363483"/>
<comment type="similarity">
    <text evidence="1 3">Belongs to the ETS family.</text>
</comment>
<dbReference type="FunFam" id="1.10.10.10:FF:001336">
    <property type="entry name" value="Epithelium specific ets factor 3, ese3, putative"/>
    <property type="match status" value="1"/>
</dbReference>
<organism evidence="7 8">
    <name type="scientific">Latimeria chalumnae</name>
    <name type="common">Coelacanth</name>
    <dbReference type="NCBI Taxonomy" id="7897"/>
    <lineage>
        <taxon>Eukaryota</taxon>
        <taxon>Metazoa</taxon>
        <taxon>Chordata</taxon>
        <taxon>Craniata</taxon>
        <taxon>Vertebrata</taxon>
        <taxon>Euteleostomi</taxon>
        <taxon>Coelacanthiformes</taxon>
        <taxon>Coelacanthidae</taxon>
        <taxon>Latimeria</taxon>
    </lineage>
</organism>
<comment type="subcellular location">
    <subcellularLocation>
        <location evidence="3">Nucleus</location>
    </subcellularLocation>
</comment>
<dbReference type="Ensembl" id="ENSLACT00000025352.1">
    <property type="protein sequence ID" value="ENSLACP00000023203.1"/>
    <property type="gene ID" value="ENSLACG00000014528.2"/>
</dbReference>
<dbReference type="InterPro" id="IPR000418">
    <property type="entry name" value="Ets_dom"/>
</dbReference>
<dbReference type="RefSeq" id="XP_005995503.1">
    <property type="nucleotide sequence ID" value="XM_005995441.3"/>
</dbReference>
<evidence type="ECO:0000313" key="7">
    <source>
        <dbReference type="Ensembl" id="ENSLACP00000023203.1"/>
    </source>
</evidence>
<dbReference type="CTD" id="1999"/>
<dbReference type="PANTHER" id="PTHR11849">
    <property type="entry name" value="ETS"/>
    <property type="match status" value="1"/>
</dbReference>
<dbReference type="AlphaFoldDB" id="M3XKE7"/>
<evidence type="ECO:0000313" key="8">
    <source>
        <dbReference type="Proteomes" id="UP000008672"/>
    </source>
</evidence>
<feature type="compositionally biased region" description="Polar residues" evidence="4">
    <location>
        <begin position="207"/>
        <end position="226"/>
    </location>
</feature>
<dbReference type="InterPro" id="IPR046328">
    <property type="entry name" value="ETS_fam"/>
</dbReference>
<feature type="region of interest" description="Disordered" evidence="4">
    <location>
        <begin position="248"/>
        <end position="274"/>
    </location>
</feature>
<dbReference type="EMBL" id="AFYH01065430">
    <property type="status" value="NOT_ANNOTATED_CDS"/>
    <property type="molecule type" value="Genomic_DNA"/>
</dbReference>
<dbReference type="GO" id="GO:0005634">
    <property type="term" value="C:nucleus"/>
    <property type="evidence" value="ECO:0007669"/>
    <property type="project" value="UniProtKB-SubCell"/>
</dbReference>
<dbReference type="FunCoup" id="M3XKE7">
    <property type="interactions" value="1508"/>
</dbReference>
<dbReference type="Pfam" id="PF00178">
    <property type="entry name" value="Ets"/>
    <property type="match status" value="1"/>
</dbReference>
<proteinExistence type="inferred from homology"/>
<feature type="compositionally biased region" description="Basic residues" evidence="4">
    <location>
        <begin position="258"/>
        <end position="267"/>
    </location>
</feature>
<dbReference type="InterPro" id="IPR036390">
    <property type="entry name" value="WH_DNA-bd_sf"/>
</dbReference>
<feature type="region of interest" description="Disordered" evidence="4">
    <location>
        <begin position="200"/>
        <end position="233"/>
    </location>
</feature>
<dbReference type="Gene3D" id="1.10.150.50">
    <property type="entry name" value="Transcription Factor, Ets-1"/>
    <property type="match status" value="1"/>
</dbReference>
<keyword evidence="3" id="KW-0539">Nucleus</keyword>
<keyword evidence="2 3" id="KW-0238">DNA-binding</keyword>
<feature type="domain" description="PNT" evidence="6">
    <location>
        <begin position="45"/>
        <end position="131"/>
    </location>
</feature>
<dbReference type="GO" id="GO:0043565">
    <property type="term" value="F:sequence-specific DNA binding"/>
    <property type="evidence" value="ECO:0007669"/>
    <property type="project" value="InterPro"/>
</dbReference>
<dbReference type="SUPFAM" id="SSF46785">
    <property type="entry name" value="Winged helix' DNA-binding domain"/>
    <property type="match status" value="1"/>
</dbReference>
<gene>
    <name evidence="7" type="primary">ELF3</name>
</gene>
<accession>M3XKE7</accession>
<dbReference type="Bgee" id="ENSLACG00000014528">
    <property type="expression patterns" value="Expressed in pectoral fin and 2 other cell types or tissues"/>
</dbReference>
<dbReference type="Proteomes" id="UP000008672">
    <property type="component" value="Unassembled WGS sequence"/>
</dbReference>
<dbReference type="InParanoid" id="M3XKE7"/>
<dbReference type="PROSITE" id="PS51433">
    <property type="entry name" value="PNT"/>
    <property type="match status" value="1"/>
</dbReference>
<protein>
    <submittedName>
        <fullName evidence="7">E74 like ETS transcription factor 3</fullName>
    </submittedName>
</protein>
<keyword evidence="8" id="KW-1185">Reference proteome</keyword>
<evidence type="ECO:0000259" key="5">
    <source>
        <dbReference type="PROSITE" id="PS50061"/>
    </source>
</evidence>
<reference evidence="8" key="1">
    <citation type="submission" date="2011-08" db="EMBL/GenBank/DDBJ databases">
        <title>The draft genome of Latimeria chalumnae.</title>
        <authorList>
            <person name="Di Palma F."/>
            <person name="Alfoldi J."/>
            <person name="Johnson J."/>
            <person name="Berlin A."/>
            <person name="Gnerre S."/>
            <person name="Jaffe D."/>
            <person name="MacCallum I."/>
            <person name="Young S."/>
            <person name="Walker B.J."/>
            <person name="Lander E."/>
            <person name="Lindblad-Toh K."/>
        </authorList>
    </citation>
    <scope>NUCLEOTIDE SEQUENCE [LARGE SCALE GENOMIC DNA]</scope>
    <source>
        <strain evidence="8">Wild caught</strain>
    </source>
</reference>
<dbReference type="eggNOG" id="KOG3804">
    <property type="taxonomic scope" value="Eukaryota"/>
</dbReference>
<dbReference type="InterPro" id="IPR036388">
    <property type="entry name" value="WH-like_DNA-bd_sf"/>
</dbReference>
<evidence type="ECO:0000256" key="2">
    <source>
        <dbReference type="ARBA" id="ARBA00023125"/>
    </source>
</evidence>
<dbReference type="KEGG" id="lcm:102363483"/>
<evidence type="ECO:0000256" key="3">
    <source>
        <dbReference type="RuleBase" id="RU004019"/>
    </source>
</evidence>
<dbReference type="GO" id="GO:0030154">
    <property type="term" value="P:cell differentiation"/>
    <property type="evidence" value="ECO:0007669"/>
    <property type="project" value="TreeGrafter"/>
</dbReference>